<protein>
    <submittedName>
        <fullName evidence="1">Uncharacterized protein</fullName>
    </submittedName>
</protein>
<keyword evidence="2" id="KW-1185">Reference proteome</keyword>
<accession>A0A0L6UI50</accession>
<dbReference type="AlphaFoldDB" id="A0A0L6UI50"/>
<name>A0A0L6UI50_9BASI</name>
<dbReference type="EMBL" id="LAVV01011319">
    <property type="protein sequence ID" value="KNZ47927.1"/>
    <property type="molecule type" value="Genomic_DNA"/>
</dbReference>
<evidence type="ECO:0000313" key="1">
    <source>
        <dbReference type="EMBL" id="KNZ47927.1"/>
    </source>
</evidence>
<organism evidence="1 2">
    <name type="scientific">Puccinia sorghi</name>
    <dbReference type="NCBI Taxonomy" id="27349"/>
    <lineage>
        <taxon>Eukaryota</taxon>
        <taxon>Fungi</taxon>
        <taxon>Dikarya</taxon>
        <taxon>Basidiomycota</taxon>
        <taxon>Pucciniomycotina</taxon>
        <taxon>Pucciniomycetes</taxon>
        <taxon>Pucciniales</taxon>
        <taxon>Pucciniaceae</taxon>
        <taxon>Puccinia</taxon>
    </lineage>
</organism>
<gene>
    <name evidence="1" type="ORF">VP01_603g8</name>
</gene>
<proteinExistence type="predicted"/>
<sequence length="68" mass="7753">MRKNGGTQTLKKQVSCLNNKNKEVKISLYLLVEWMTTGDNYELWNGGTKNNREMAGLIVQFLVAHTHS</sequence>
<dbReference type="VEuPathDB" id="FungiDB:VP01_603g8"/>
<comment type="caution">
    <text evidence="1">The sequence shown here is derived from an EMBL/GenBank/DDBJ whole genome shotgun (WGS) entry which is preliminary data.</text>
</comment>
<dbReference type="Proteomes" id="UP000037035">
    <property type="component" value="Unassembled WGS sequence"/>
</dbReference>
<evidence type="ECO:0000313" key="2">
    <source>
        <dbReference type="Proteomes" id="UP000037035"/>
    </source>
</evidence>
<reference evidence="1 2" key="1">
    <citation type="submission" date="2015-08" db="EMBL/GenBank/DDBJ databases">
        <title>Next Generation Sequencing and Analysis of the Genome of Puccinia sorghi L Schw, the Causal Agent of Maize Common Rust.</title>
        <authorList>
            <person name="Rochi L."/>
            <person name="Burguener G."/>
            <person name="Darino M."/>
            <person name="Turjanski A."/>
            <person name="Kreff E."/>
            <person name="Dieguez M.J."/>
            <person name="Sacco F."/>
        </authorList>
    </citation>
    <scope>NUCLEOTIDE SEQUENCE [LARGE SCALE GENOMIC DNA]</scope>
    <source>
        <strain evidence="1 2">RO10H11247</strain>
    </source>
</reference>